<name>A0AAV2Q576_MEGNR</name>
<evidence type="ECO:0000256" key="1">
    <source>
        <dbReference type="ARBA" id="ARBA00005298"/>
    </source>
</evidence>
<accession>A0AAV2Q576</accession>
<dbReference type="InterPro" id="IPR011021">
    <property type="entry name" value="Arrestin-like_N"/>
</dbReference>
<evidence type="ECO:0000259" key="2">
    <source>
        <dbReference type="Pfam" id="PF00339"/>
    </source>
</evidence>
<dbReference type="InterPro" id="IPR011022">
    <property type="entry name" value="Arrestin_C-like"/>
</dbReference>
<evidence type="ECO:0000313" key="4">
    <source>
        <dbReference type="EMBL" id="CAL4069053.1"/>
    </source>
</evidence>
<dbReference type="PANTHER" id="PTHR11188">
    <property type="entry name" value="ARRESTIN DOMAIN CONTAINING PROTEIN"/>
    <property type="match status" value="1"/>
</dbReference>
<dbReference type="AlphaFoldDB" id="A0AAV2Q576"/>
<comment type="similarity">
    <text evidence="1">Belongs to the arrestin family.</text>
</comment>
<evidence type="ECO:0000313" key="5">
    <source>
        <dbReference type="Proteomes" id="UP001497623"/>
    </source>
</evidence>
<evidence type="ECO:0000259" key="3">
    <source>
        <dbReference type="Pfam" id="PF02752"/>
    </source>
</evidence>
<organism evidence="4 5">
    <name type="scientific">Meganyctiphanes norvegica</name>
    <name type="common">Northern krill</name>
    <name type="synonym">Thysanopoda norvegica</name>
    <dbReference type="NCBI Taxonomy" id="48144"/>
    <lineage>
        <taxon>Eukaryota</taxon>
        <taxon>Metazoa</taxon>
        <taxon>Ecdysozoa</taxon>
        <taxon>Arthropoda</taxon>
        <taxon>Crustacea</taxon>
        <taxon>Multicrustacea</taxon>
        <taxon>Malacostraca</taxon>
        <taxon>Eumalacostraca</taxon>
        <taxon>Eucarida</taxon>
        <taxon>Euphausiacea</taxon>
        <taxon>Euphausiidae</taxon>
        <taxon>Meganyctiphanes</taxon>
    </lineage>
</organism>
<feature type="domain" description="Arrestin C-terminal-like" evidence="3">
    <location>
        <begin position="164"/>
        <end position="240"/>
    </location>
</feature>
<gene>
    <name evidence="4" type="ORF">MNOR_LOCUS7586</name>
</gene>
<dbReference type="InterPro" id="IPR050357">
    <property type="entry name" value="Arrestin_domain-protein"/>
</dbReference>
<feature type="domain" description="Arrestin-like N-terminal" evidence="2">
    <location>
        <begin position="12"/>
        <end position="126"/>
    </location>
</feature>
<dbReference type="Proteomes" id="UP001497623">
    <property type="component" value="Unassembled WGS sequence"/>
</dbReference>
<dbReference type="Pfam" id="PF00339">
    <property type="entry name" value="Arrestin_N"/>
    <property type="match status" value="1"/>
</dbReference>
<dbReference type="SUPFAM" id="SSF81296">
    <property type="entry name" value="E set domains"/>
    <property type="match status" value="2"/>
</dbReference>
<dbReference type="EMBL" id="CAXKWB010003371">
    <property type="protein sequence ID" value="CAL4069053.1"/>
    <property type="molecule type" value="Genomic_DNA"/>
</dbReference>
<dbReference type="GO" id="GO:0015031">
    <property type="term" value="P:protein transport"/>
    <property type="evidence" value="ECO:0007669"/>
    <property type="project" value="TreeGrafter"/>
</dbReference>
<dbReference type="Pfam" id="PF02752">
    <property type="entry name" value="Arrestin_C"/>
    <property type="match status" value="1"/>
</dbReference>
<dbReference type="GO" id="GO:0005737">
    <property type="term" value="C:cytoplasm"/>
    <property type="evidence" value="ECO:0007669"/>
    <property type="project" value="TreeGrafter"/>
</dbReference>
<reference evidence="4 5" key="1">
    <citation type="submission" date="2024-05" db="EMBL/GenBank/DDBJ databases">
        <authorList>
            <person name="Wallberg A."/>
        </authorList>
    </citation>
    <scope>NUCLEOTIDE SEQUENCE [LARGE SCALE GENOMIC DNA]</scope>
</reference>
<protein>
    <submittedName>
        <fullName evidence="4">Uncharacterized protein</fullName>
    </submittedName>
</protein>
<dbReference type="Gene3D" id="2.60.40.640">
    <property type="match status" value="2"/>
</dbReference>
<dbReference type="PANTHER" id="PTHR11188:SF17">
    <property type="entry name" value="FI21816P1"/>
    <property type="match status" value="1"/>
</dbReference>
<dbReference type="InterPro" id="IPR014756">
    <property type="entry name" value="Ig_E-set"/>
</dbReference>
<dbReference type="InterPro" id="IPR014752">
    <property type="entry name" value="Arrestin-like_C"/>
</dbReference>
<proteinExistence type="inferred from homology"/>
<comment type="caution">
    <text evidence="4">The sequence shown here is derived from an EMBL/GenBank/DDBJ whole genome shotgun (WGS) entry which is preliminary data.</text>
</comment>
<keyword evidence="5" id="KW-1185">Reference proteome</keyword>
<sequence>MAEADNGNTKINLEVDEKDKVFEGGHVIKGTMRVTVAKDTKCNEVFATAKGKGETLWAANQKGNFMNQEYFNKTVSFWLGSEHDNMLKKGDYSYPFHFILPDDIPSSFEGEHGWITYKVKGKVDSLSCEVKLKVMETHDLNKDLQAKKPIQLQEEATACCCCCKQGPLSYTITAEKRGFVPGEEIVLFGEIDNKASRAIERIKIKILQKTTFRSQQGREKENTKSIQEVVLNGISANSTEFCSVDFII</sequence>